<gene>
    <name evidence="1" type="ORF">SD10_19945</name>
</gene>
<evidence type="ECO:0000313" key="1">
    <source>
        <dbReference type="EMBL" id="AKD56837.1"/>
    </source>
</evidence>
<name>A0A0E3V8K7_9BACT</name>
<dbReference type="HOGENOM" id="CLU_018532_0_0_10"/>
<dbReference type="OrthoDB" id="627374at2"/>
<reference evidence="1 2" key="1">
    <citation type="journal article" date="2014" name="Curr. Microbiol.">
        <title>Spirosoma radiotolerans sp. nov., a gamma-radiation-resistant bacterium isolated from gamma ray-irradiated soil.</title>
        <authorList>
            <person name="Lee J.J."/>
            <person name="Srinivasan S."/>
            <person name="Lim S."/>
            <person name="Joe M."/>
            <person name="Im S."/>
            <person name="Bae S.I."/>
            <person name="Park K.R."/>
            <person name="Han J.H."/>
            <person name="Park S.H."/>
            <person name="Joo B.M."/>
            <person name="Park S.J."/>
            <person name="Kim M.K."/>
        </authorList>
    </citation>
    <scope>NUCLEOTIDE SEQUENCE [LARGE SCALE GENOMIC DNA]</scope>
    <source>
        <strain evidence="1 2">DG5A</strain>
    </source>
</reference>
<dbReference type="KEGG" id="srd:SD10_19945"/>
<accession>A0A0E3V8K7</accession>
<dbReference type="EMBL" id="CP010429">
    <property type="protein sequence ID" value="AKD56837.1"/>
    <property type="molecule type" value="Genomic_DNA"/>
</dbReference>
<organism evidence="1 2">
    <name type="scientific">Spirosoma radiotolerans</name>
    <dbReference type="NCBI Taxonomy" id="1379870"/>
    <lineage>
        <taxon>Bacteria</taxon>
        <taxon>Pseudomonadati</taxon>
        <taxon>Bacteroidota</taxon>
        <taxon>Cytophagia</taxon>
        <taxon>Cytophagales</taxon>
        <taxon>Cytophagaceae</taxon>
        <taxon>Spirosoma</taxon>
    </lineage>
</organism>
<dbReference type="InterPro" id="IPR029016">
    <property type="entry name" value="GAF-like_dom_sf"/>
</dbReference>
<evidence type="ECO:0000313" key="2">
    <source>
        <dbReference type="Proteomes" id="UP000033054"/>
    </source>
</evidence>
<dbReference type="RefSeq" id="WP_046576190.1">
    <property type="nucleotide sequence ID" value="NZ_CP010429.1"/>
</dbReference>
<keyword evidence="2" id="KW-1185">Reference proteome</keyword>
<dbReference type="PATRIC" id="fig|1379870.5.peg.4298"/>
<dbReference type="STRING" id="1379870.SD10_19945"/>
<evidence type="ECO:0008006" key="3">
    <source>
        <dbReference type="Google" id="ProtNLM"/>
    </source>
</evidence>
<dbReference type="AlphaFoldDB" id="A0A0E3V8K7"/>
<proteinExistence type="predicted"/>
<protein>
    <recommendedName>
        <fullName evidence="3">GAF domain-containing protein</fullName>
    </recommendedName>
</protein>
<dbReference type="Gene3D" id="3.30.450.40">
    <property type="match status" value="1"/>
</dbReference>
<dbReference type="SUPFAM" id="SSF55781">
    <property type="entry name" value="GAF domain-like"/>
    <property type="match status" value="1"/>
</dbReference>
<dbReference type="Proteomes" id="UP000033054">
    <property type="component" value="Chromosome"/>
</dbReference>
<sequence>MEPLYDIDQVGPPITFQLSFQPFVDYLNDQRNEAPSTALAQFYSYLIDQFTPVSLSDRPTDLLDADQLKELFQLATVAVLPLTGSSQNIPFAFGLPQPLTMYYQSNAFSDLAQQFPDLLVGLRDHAKTTNKQLLIYQLILEKIYGIRTTKQAVLSVDFQRDVNGLTRSYRMDVNLSFMNVRANGVVPPLQRAWVDFANGITKMPPVADPLVVSDFIFEGFAFFRIEDITEAQTIQQLQEVFAHLQSDTEAAIYQRFEKALRNLCGEPDLQISIVPLPQVNGLFVDHPELRSRSVFLRHSSSNFRGAISDTTAQQKIQNFIQHSIPILFPDLDGIPEPERALLHQKGIRSFLMYPITTTNEVLGILEMGSRHRNALNEEVLTKIERIMPLIQELLRYQLRQFHDTLEGLIKKQFTSLQPAVEWKFYEVAWEALRSRQNLAATGSSMRVEFSQVYPYYGAIDIRDSSIERHKAVRQDLLDQLTAVNELFSQMPLPADTDHFNRILTQCQRWQTKLAASLNFNDEQNITDFLVQELHPFLRQLLPYEEEWGVSLQQYFNRTDPQTGQFNYALNVYERSMNWINATINDYINQEEKKLQAIYPHYLERYRTDGMEYTVYVGQSIAPMQPFDQDYRRRLSEWQLTSMVEMAQLTHRLVPLLPLPLQTTQLILVHTHPVNIAFRQDERRFDVEGSYSIRYEVLKKRIDKAYIDGTRERLTQPDTIAVVYSHSMELTDYLPFIAELQERGLLQPDMEYLDIEPLQGVSNLKALRLHIKYDAVA</sequence>